<dbReference type="Gene3D" id="3.90.550.10">
    <property type="entry name" value="Spore Coat Polysaccharide Biosynthesis Protein SpsA, Chain A"/>
    <property type="match status" value="1"/>
</dbReference>
<gene>
    <name evidence="3" type="ORF">GCM10009039_16150</name>
</gene>
<keyword evidence="1" id="KW-1133">Transmembrane helix</keyword>
<keyword evidence="1" id="KW-0472">Membrane</keyword>
<feature type="transmembrane region" description="Helical" evidence="1">
    <location>
        <begin position="229"/>
        <end position="252"/>
    </location>
</feature>
<protein>
    <submittedName>
        <fullName evidence="3">Glycosyltransferase, TIGR04182 family</fullName>
    </submittedName>
</protein>
<dbReference type="PANTHER" id="PTHR48090">
    <property type="entry name" value="UNDECAPRENYL-PHOSPHATE 4-DEOXY-4-FORMAMIDO-L-ARABINOSE TRANSFERASE-RELATED"/>
    <property type="match status" value="1"/>
</dbReference>
<reference evidence="3" key="2">
    <citation type="submission" date="2020-09" db="EMBL/GenBank/DDBJ databases">
        <authorList>
            <person name="Sun Q."/>
            <person name="Ohkuma M."/>
        </authorList>
    </citation>
    <scope>NUCLEOTIDE SEQUENCE</scope>
    <source>
        <strain evidence="3">JCM 19596</strain>
    </source>
</reference>
<dbReference type="CDD" id="cd04179">
    <property type="entry name" value="DPM_DPG-synthase_like"/>
    <property type="match status" value="1"/>
</dbReference>
<accession>A0A830FIL8</accession>
<dbReference type="InterPro" id="IPR029044">
    <property type="entry name" value="Nucleotide-diphossugar_trans"/>
</dbReference>
<dbReference type="OrthoDB" id="103472at2157"/>
<dbReference type="Proteomes" id="UP000607197">
    <property type="component" value="Unassembled WGS sequence"/>
</dbReference>
<evidence type="ECO:0000313" key="3">
    <source>
        <dbReference type="EMBL" id="GGL58665.1"/>
    </source>
</evidence>
<dbReference type="EMBL" id="BMPG01000002">
    <property type="protein sequence ID" value="GGL58665.1"/>
    <property type="molecule type" value="Genomic_DNA"/>
</dbReference>
<sequence length="309" mass="33359">MVSTADVTALVPAYNEAATVGSVVDGLHDEGIEDVLVVDGGSADETVAVAEEHGARVIVQSGSGKGQAVREGVDAIENPYVLLLDADGTNPPEQAGRLLDPLLAGDADHVIGDRTAEMEENAMTALNQVGNRLINGAFRYIHGHDYVDILSGYRAFTRESFEKSHLTADGFGIETEMAVECARHGYTVEVVPTTYRARPDESETNLHPLKDGGRIILTLYQLTKTNNPLFYFGSVGVASTLAGLLLGGYVAYEWFVLRVSHEVIALLGAAGILFGVQLLIFGVLSDLIVTLHREQLRRLERLEAKEEEN</sequence>
<dbReference type="RefSeq" id="WP_188977733.1">
    <property type="nucleotide sequence ID" value="NZ_BMPG01000002.1"/>
</dbReference>
<dbReference type="InterPro" id="IPR001173">
    <property type="entry name" value="Glyco_trans_2-like"/>
</dbReference>
<dbReference type="AlphaFoldDB" id="A0A830FIL8"/>
<comment type="caution">
    <text evidence="3">The sequence shown here is derived from an EMBL/GenBank/DDBJ whole genome shotgun (WGS) entry which is preliminary data.</text>
</comment>
<evidence type="ECO:0000313" key="4">
    <source>
        <dbReference type="Proteomes" id="UP000607197"/>
    </source>
</evidence>
<dbReference type="SUPFAM" id="SSF53448">
    <property type="entry name" value="Nucleotide-diphospho-sugar transferases"/>
    <property type="match status" value="1"/>
</dbReference>
<dbReference type="GO" id="GO:0016757">
    <property type="term" value="F:glycosyltransferase activity"/>
    <property type="evidence" value="ECO:0007669"/>
    <property type="project" value="InterPro"/>
</dbReference>
<dbReference type="NCBIfam" id="TIGR04182">
    <property type="entry name" value="glyco_TIGR04182"/>
    <property type="match status" value="1"/>
</dbReference>
<organism evidence="3 4">
    <name type="scientific">Halocalculus aciditolerans</name>
    <dbReference type="NCBI Taxonomy" id="1383812"/>
    <lineage>
        <taxon>Archaea</taxon>
        <taxon>Methanobacteriati</taxon>
        <taxon>Methanobacteriota</taxon>
        <taxon>Stenosarchaea group</taxon>
        <taxon>Halobacteria</taxon>
        <taxon>Halobacteriales</taxon>
        <taxon>Halobacteriaceae</taxon>
        <taxon>Halocalculus</taxon>
    </lineage>
</organism>
<keyword evidence="3" id="KW-0808">Transferase</keyword>
<feature type="domain" description="Glycosyltransferase 2-like" evidence="2">
    <location>
        <begin position="9"/>
        <end position="160"/>
    </location>
</feature>
<feature type="transmembrane region" description="Helical" evidence="1">
    <location>
        <begin position="264"/>
        <end position="289"/>
    </location>
</feature>
<dbReference type="InterPro" id="IPR050256">
    <property type="entry name" value="Glycosyltransferase_2"/>
</dbReference>
<evidence type="ECO:0000256" key="1">
    <source>
        <dbReference type="SAM" id="Phobius"/>
    </source>
</evidence>
<name>A0A830FIL8_9EURY</name>
<dbReference type="InterPro" id="IPR026456">
    <property type="entry name" value="GCTrfase_AglJ"/>
</dbReference>
<proteinExistence type="predicted"/>
<evidence type="ECO:0000259" key="2">
    <source>
        <dbReference type="Pfam" id="PF00535"/>
    </source>
</evidence>
<dbReference type="PANTHER" id="PTHR48090:SF7">
    <property type="entry name" value="RFBJ PROTEIN"/>
    <property type="match status" value="1"/>
</dbReference>
<dbReference type="Pfam" id="PF00535">
    <property type="entry name" value="Glycos_transf_2"/>
    <property type="match status" value="1"/>
</dbReference>
<keyword evidence="1" id="KW-0812">Transmembrane</keyword>
<reference evidence="3" key="1">
    <citation type="journal article" date="2014" name="Int. J. Syst. Evol. Microbiol.">
        <title>Complete genome sequence of Corynebacterium casei LMG S-19264T (=DSM 44701T), isolated from a smear-ripened cheese.</title>
        <authorList>
            <consortium name="US DOE Joint Genome Institute (JGI-PGF)"/>
            <person name="Walter F."/>
            <person name="Albersmeier A."/>
            <person name="Kalinowski J."/>
            <person name="Ruckert C."/>
        </authorList>
    </citation>
    <scope>NUCLEOTIDE SEQUENCE</scope>
    <source>
        <strain evidence="3">JCM 19596</strain>
    </source>
</reference>
<keyword evidence="4" id="KW-1185">Reference proteome</keyword>